<proteinExistence type="predicted"/>
<dbReference type="RefSeq" id="WP_105187277.1">
    <property type="nucleotide sequence ID" value="NZ_BAAAGO010000067.1"/>
</dbReference>
<keyword evidence="3" id="KW-1185">Reference proteome</keyword>
<dbReference type="AlphaFoldDB" id="A0A2N9JLE7"/>
<dbReference type="PROSITE" id="PS51257">
    <property type="entry name" value="PROKAR_LIPOPROTEIN"/>
    <property type="match status" value="1"/>
</dbReference>
<dbReference type="GO" id="GO:1904680">
    <property type="term" value="F:peptide transmembrane transporter activity"/>
    <property type="evidence" value="ECO:0007669"/>
    <property type="project" value="TreeGrafter"/>
</dbReference>
<feature type="chain" id="PRO_5038552127" evidence="1">
    <location>
        <begin position="22"/>
        <end position="558"/>
    </location>
</feature>
<dbReference type="SUPFAM" id="SSF53850">
    <property type="entry name" value="Periplasmic binding protein-like II"/>
    <property type="match status" value="1"/>
</dbReference>
<dbReference type="Gene3D" id="3.90.76.10">
    <property type="entry name" value="Dipeptide-binding Protein, Domain 1"/>
    <property type="match status" value="1"/>
</dbReference>
<protein>
    <submittedName>
        <fullName evidence="2">Bacterial extracellular solute-binding protein, family 5 Middle</fullName>
    </submittedName>
</protein>
<dbReference type="Gene3D" id="3.40.190.10">
    <property type="entry name" value="Periplasmic binding protein-like II"/>
    <property type="match status" value="1"/>
</dbReference>
<name>A0A2N9JLE7_9ACTN</name>
<keyword evidence="1" id="KW-0732">Signal</keyword>
<dbReference type="GO" id="GO:0015833">
    <property type="term" value="P:peptide transport"/>
    <property type="evidence" value="ECO:0007669"/>
    <property type="project" value="TreeGrafter"/>
</dbReference>
<evidence type="ECO:0000256" key="1">
    <source>
        <dbReference type="SAM" id="SignalP"/>
    </source>
</evidence>
<dbReference type="EMBL" id="LT985188">
    <property type="protein sequence ID" value="SPD88870.1"/>
    <property type="molecule type" value="Genomic_DNA"/>
</dbReference>
<sequence length="558" mass="58792">MRAACLGAVTVALAVVTSLTACTSKVPETVVAGTVITVGWSGSLTSTNAASSPTAGNRDIAEMIRSDFGDVVDGEFVADESFGAVTIVSQKPFTVRYDLTEPAWSDGVPLDAADLLLGWAGATGFLDRKQGAEAAVVPVLDEFARAIQVTDPQPKAQWQTAVRVPVAAHVVGRHAFGTDDPMVAKQAVITAIQHDDFAALARLATVWRESFAVSPDSGADDLGLSSGPYTVERLQQNEQGQTVSLVPNPAYRGALTPKVAHIELMPRGPQPLAELGDRLNVAQVAPRTSNRATIRDLERRDFNVETTHDGTVWAVLLRPSGVFDARRARAAFIRSTSAADLIEGGGGQWAGAYRATTAMTAAPGTKAYDIVSQDSGFSATLGAKSDDPAVERRRAGVADGARVCVVFDRKSAFAKGAFAALKQTTKEAGWAVADCGSNDFAKAVKGKGWNAVVTRVPIPQTPDQLAAQWGSTGSRRVVQVPNKGRDALIAQLAETVDVYESRVVLAKVEATIVKDAVALPLAVNPRLTVIDRRVSGVAPRNGAEASLTYSVAQWEAVQ</sequence>
<dbReference type="OrthoDB" id="7888869at2"/>
<dbReference type="InterPro" id="IPR039424">
    <property type="entry name" value="SBP_5"/>
</dbReference>
<organism evidence="2 3">
    <name type="scientific">Micropruina glycogenica</name>
    <dbReference type="NCBI Taxonomy" id="75385"/>
    <lineage>
        <taxon>Bacteria</taxon>
        <taxon>Bacillati</taxon>
        <taxon>Actinomycetota</taxon>
        <taxon>Actinomycetes</taxon>
        <taxon>Propionibacteriales</taxon>
        <taxon>Nocardioidaceae</taxon>
        <taxon>Micropruina</taxon>
    </lineage>
</organism>
<feature type="signal peptide" evidence="1">
    <location>
        <begin position="1"/>
        <end position="21"/>
    </location>
</feature>
<dbReference type="PANTHER" id="PTHR30290">
    <property type="entry name" value="PERIPLASMIC BINDING COMPONENT OF ABC TRANSPORTER"/>
    <property type="match status" value="1"/>
</dbReference>
<dbReference type="KEGG" id="mgg:MPLG2_3840"/>
<evidence type="ECO:0000313" key="2">
    <source>
        <dbReference type="EMBL" id="SPD88870.1"/>
    </source>
</evidence>
<dbReference type="Gene3D" id="3.10.105.10">
    <property type="entry name" value="Dipeptide-binding Protein, Domain 3"/>
    <property type="match status" value="1"/>
</dbReference>
<reference evidence="2 3" key="1">
    <citation type="submission" date="2018-02" db="EMBL/GenBank/DDBJ databases">
        <authorList>
            <person name="Cohen D.B."/>
            <person name="Kent A.D."/>
        </authorList>
    </citation>
    <scope>NUCLEOTIDE SEQUENCE [LARGE SCALE GENOMIC DNA]</scope>
    <source>
        <strain evidence="2">1</strain>
    </source>
</reference>
<evidence type="ECO:0000313" key="3">
    <source>
        <dbReference type="Proteomes" id="UP000238164"/>
    </source>
</evidence>
<dbReference type="Proteomes" id="UP000238164">
    <property type="component" value="Chromosome 1"/>
</dbReference>
<accession>A0A2N9JLE7</accession>
<gene>
    <name evidence="2" type="ORF">MPLG2_3840</name>
</gene>
<dbReference type="PANTHER" id="PTHR30290:SF65">
    <property type="entry name" value="MONOACYL PHOSPHATIDYLINOSITOL TETRAMANNOSIDE-BINDING PROTEIN LPQW-RELATED"/>
    <property type="match status" value="1"/>
</dbReference>